<reference evidence="2 3" key="1">
    <citation type="submission" date="2016-06" db="EMBL/GenBank/DDBJ databases">
        <authorList>
            <person name="Sutton G."/>
            <person name="Brinkac L."/>
            <person name="Sanka R."/>
            <person name="Adams M."/>
            <person name="Lau E."/>
            <person name="Garcia-Basteiro A."/>
            <person name="Lopez-Varela E."/>
            <person name="Palencia S."/>
        </authorList>
    </citation>
    <scope>NUCLEOTIDE SEQUENCE [LARGE SCALE GENOMIC DNA]</scope>
    <source>
        <strain evidence="2 3">1164983.0</strain>
    </source>
</reference>
<dbReference type="InterPro" id="IPR037401">
    <property type="entry name" value="SnoaL-like"/>
</dbReference>
<accession>A0A853M197</accession>
<name>A0A853M197_9MYCO</name>
<dbReference type="EMBL" id="LZLG01000066">
    <property type="protein sequence ID" value="OBJ60973.1"/>
    <property type="molecule type" value="Genomic_DNA"/>
</dbReference>
<organism evidence="2 3">
    <name type="scientific">Mycobacterium colombiense</name>
    <dbReference type="NCBI Taxonomy" id="339268"/>
    <lineage>
        <taxon>Bacteria</taxon>
        <taxon>Bacillati</taxon>
        <taxon>Actinomycetota</taxon>
        <taxon>Actinomycetes</taxon>
        <taxon>Mycobacteriales</taxon>
        <taxon>Mycobacteriaceae</taxon>
        <taxon>Mycobacterium</taxon>
        <taxon>Mycobacterium avium complex (MAC)</taxon>
    </lineage>
</organism>
<evidence type="ECO:0000259" key="1">
    <source>
        <dbReference type="Pfam" id="PF13577"/>
    </source>
</evidence>
<evidence type="ECO:0000313" key="3">
    <source>
        <dbReference type="Proteomes" id="UP000093894"/>
    </source>
</evidence>
<protein>
    <recommendedName>
        <fullName evidence="1">SnoaL-like domain-containing protein</fullName>
    </recommendedName>
</protein>
<feature type="domain" description="SnoaL-like" evidence="1">
    <location>
        <begin position="6"/>
        <end position="125"/>
    </location>
</feature>
<dbReference type="Gene3D" id="3.10.450.50">
    <property type="match status" value="1"/>
</dbReference>
<sequence>MFSGPVEDRLKIRERIDSYCDAVSRSALDDYLACWTEDGARLGEGGECRGIAELRSHWYGIWQVLSKMAFMAQVGAIEVTGDDARARSYCLEIMQFRGGGTHRLIGTYDDKLRRVDGEWLFCERNYRVFLVEDPTDPNGES</sequence>
<dbReference type="SUPFAM" id="SSF54427">
    <property type="entry name" value="NTF2-like"/>
    <property type="match status" value="1"/>
</dbReference>
<dbReference type="InterPro" id="IPR032710">
    <property type="entry name" value="NTF2-like_dom_sf"/>
</dbReference>
<gene>
    <name evidence="2" type="ORF">A5628_07015</name>
</gene>
<proteinExistence type="predicted"/>
<evidence type="ECO:0000313" key="2">
    <source>
        <dbReference type="EMBL" id="OBJ60973.1"/>
    </source>
</evidence>
<dbReference type="Pfam" id="PF13577">
    <property type="entry name" value="SnoaL_4"/>
    <property type="match status" value="1"/>
</dbReference>
<dbReference type="AlphaFoldDB" id="A0A853M197"/>
<dbReference type="Proteomes" id="UP000093894">
    <property type="component" value="Unassembled WGS sequence"/>
</dbReference>
<comment type="caution">
    <text evidence="2">The sequence shown here is derived from an EMBL/GenBank/DDBJ whole genome shotgun (WGS) entry which is preliminary data.</text>
</comment>